<evidence type="ECO:0000259" key="23">
    <source>
        <dbReference type="Pfam" id="PF18198"/>
    </source>
</evidence>
<evidence type="ECO:0000259" key="15">
    <source>
        <dbReference type="Pfam" id="PF03028"/>
    </source>
</evidence>
<evidence type="ECO:0000259" key="22">
    <source>
        <dbReference type="Pfam" id="PF17857"/>
    </source>
</evidence>
<evidence type="ECO:0000313" key="25">
    <source>
        <dbReference type="EMBL" id="PFH32513.1"/>
    </source>
</evidence>
<evidence type="ECO:0000256" key="1">
    <source>
        <dbReference type="ARBA" id="ARBA00004430"/>
    </source>
</evidence>
<keyword evidence="10" id="KW-0969">Cilium</keyword>
<organism evidence="25 26">
    <name type="scientific">Besnoitia besnoiti</name>
    <name type="common">Apicomplexan protozoan</name>
    <dbReference type="NCBI Taxonomy" id="94643"/>
    <lineage>
        <taxon>Eukaryota</taxon>
        <taxon>Sar</taxon>
        <taxon>Alveolata</taxon>
        <taxon>Apicomplexa</taxon>
        <taxon>Conoidasida</taxon>
        <taxon>Coccidia</taxon>
        <taxon>Eucoccidiorida</taxon>
        <taxon>Eimeriorina</taxon>
        <taxon>Sarcocystidae</taxon>
        <taxon>Besnoitia</taxon>
    </lineage>
</organism>
<evidence type="ECO:0000256" key="11">
    <source>
        <dbReference type="ARBA" id="ARBA00023175"/>
    </source>
</evidence>
<dbReference type="Pfam" id="PF12781">
    <property type="entry name" value="AAA_9"/>
    <property type="match status" value="1"/>
</dbReference>
<dbReference type="Gene3D" id="1.20.920.30">
    <property type="match status" value="1"/>
</dbReference>
<dbReference type="Pfam" id="PF18199">
    <property type="entry name" value="Dynein_C"/>
    <property type="match status" value="1"/>
</dbReference>
<dbReference type="InterPro" id="IPR013602">
    <property type="entry name" value="Dynein_heavy_linker"/>
</dbReference>
<dbReference type="GO" id="GO:0005524">
    <property type="term" value="F:ATP binding"/>
    <property type="evidence" value="ECO:0007669"/>
    <property type="project" value="UniProtKB-KW"/>
</dbReference>
<dbReference type="OrthoDB" id="424310at2759"/>
<evidence type="ECO:0000259" key="24">
    <source>
        <dbReference type="Pfam" id="PF18199"/>
    </source>
</evidence>
<accession>A0A2A9MA05</accession>
<dbReference type="Pfam" id="PF08393">
    <property type="entry name" value="DHC_N2"/>
    <property type="match status" value="1"/>
</dbReference>
<dbReference type="GO" id="GO:0045505">
    <property type="term" value="F:dynein intermediate chain binding"/>
    <property type="evidence" value="ECO:0007669"/>
    <property type="project" value="InterPro"/>
</dbReference>
<dbReference type="PANTHER" id="PTHR46532:SF4">
    <property type="entry name" value="AAA+ ATPASE DOMAIN-CONTAINING PROTEIN"/>
    <property type="match status" value="1"/>
</dbReference>
<protein>
    <submittedName>
        <fullName evidence="25">Putative dynein gamma chain, flagellar outer arm</fullName>
    </submittedName>
</protein>
<gene>
    <name evidence="25" type="ORF">BESB_018310</name>
</gene>
<keyword evidence="25" id="KW-0282">Flagellum</keyword>
<dbReference type="VEuPathDB" id="ToxoDB:BESB_018310"/>
<feature type="coiled-coil region" evidence="14">
    <location>
        <begin position="2216"/>
        <end position="2292"/>
    </location>
</feature>
<keyword evidence="8" id="KW-0243">Dynein</keyword>
<dbReference type="Gene3D" id="6.10.140.1060">
    <property type="match status" value="1"/>
</dbReference>
<keyword evidence="26" id="KW-1185">Reference proteome</keyword>
<dbReference type="FunFam" id="3.40.50.300:FF:000738">
    <property type="entry name" value="Dynein heavy chain axonemal"/>
    <property type="match status" value="1"/>
</dbReference>
<dbReference type="InterPro" id="IPR042222">
    <property type="entry name" value="Dynein_2_N"/>
</dbReference>
<dbReference type="FunFam" id="1.20.920.20:FF:000001">
    <property type="entry name" value="dynein heavy chain 2, axonemal"/>
    <property type="match status" value="1"/>
</dbReference>
<feature type="domain" description="Dynein heavy chain hydrolytic ATP-binding dynein motor region" evidence="17">
    <location>
        <begin position="944"/>
        <end position="1273"/>
    </location>
</feature>
<feature type="coiled-coil region" evidence="14">
    <location>
        <begin position="199"/>
        <end position="233"/>
    </location>
</feature>
<evidence type="ECO:0000256" key="12">
    <source>
        <dbReference type="ARBA" id="ARBA00023212"/>
    </source>
</evidence>
<dbReference type="GeneID" id="40306892"/>
<dbReference type="Pfam" id="PF18198">
    <property type="entry name" value="AAA_lid_11"/>
    <property type="match status" value="1"/>
</dbReference>
<evidence type="ECO:0000259" key="20">
    <source>
        <dbReference type="Pfam" id="PF12781"/>
    </source>
</evidence>
<dbReference type="FunFam" id="3.10.490.20:FF:000010">
    <property type="entry name" value="Dynein heavy chain, putative"/>
    <property type="match status" value="1"/>
</dbReference>
<dbReference type="FunFam" id="1.20.140.100:FF:000001">
    <property type="entry name" value="dynein heavy chain 17, axonemal"/>
    <property type="match status" value="1"/>
</dbReference>
<keyword evidence="13" id="KW-0966">Cell projection</keyword>
<feature type="domain" description="Dynein heavy chain AAA lid" evidence="23">
    <location>
        <begin position="3220"/>
        <end position="3368"/>
    </location>
</feature>
<proteinExistence type="inferred from homology"/>
<evidence type="ECO:0000256" key="13">
    <source>
        <dbReference type="ARBA" id="ARBA00023273"/>
    </source>
</evidence>
<dbReference type="InterPro" id="IPR041589">
    <property type="entry name" value="DNAH3_AAA_lid_1"/>
</dbReference>
<feature type="domain" description="Dynein heavy chain region D6 P-loop" evidence="15">
    <location>
        <begin position="3079"/>
        <end position="3188"/>
    </location>
</feature>
<dbReference type="Gene3D" id="3.10.490.20">
    <property type="match status" value="1"/>
</dbReference>
<dbReference type="FunFam" id="3.40.50.300:FF:000049">
    <property type="entry name" value="Dynein, axonemal, heavy chain 5"/>
    <property type="match status" value="1"/>
</dbReference>
<evidence type="ECO:0000259" key="16">
    <source>
        <dbReference type="Pfam" id="PF08393"/>
    </source>
</evidence>
<evidence type="ECO:0000256" key="2">
    <source>
        <dbReference type="ARBA" id="ARBA00008887"/>
    </source>
</evidence>
<dbReference type="Pfam" id="PF12774">
    <property type="entry name" value="AAA_6"/>
    <property type="match status" value="1"/>
</dbReference>
<dbReference type="GO" id="GO:0005874">
    <property type="term" value="C:microtubule"/>
    <property type="evidence" value="ECO:0007669"/>
    <property type="project" value="UniProtKB-KW"/>
</dbReference>
<evidence type="ECO:0000259" key="19">
    <source>
        <dbReference type="Pfam" id="PF12780"/>
    </source>
</evidence>
<feature type="domain" description="Dynein heavy chain AAA 5 extension" evidence="21">
    <location>
        <begin position="1434"/>
        <end position="1553"/>
    </location>
</feature>
<dbReference type="PANTHER" id="PTHR46532">
    <property type="entry name" value="MALE FERTILITY FACTOR KL5"/>
    <property type="match status" value="1"/>
</dbReference>
<evidence type="ECO:0000256" key="10">
    <source>
        <dbReference type="ARBA" id="ARBA00023069"/>
    </source>
</evidence>
<dbReference type="STRING" id="94643.A0A2A9MA05"/>
<keyword evidence="11" id="KW-0505">Motor protein</keyword>
<evidence type="ECO:0000256" key="4">
    <source>
        <dbReference type="ARBA" id="ARBA00022701"/>
    </source>
</evidence>
<comment type="similarity">
    <text evidence="2">Belongs to the dynein heavy chain family.</text>
</comment>
<dbReference type="SUPFAM" id="SSF52540">
    <property type="entry name" value="P-loop containing nucleoside triphosphate hydrolases"/>
    <property type="match status" value="4"/>
</dbReference>
<dbReference type="InterPro" id="IPR035706">
    <property type="entry name" value="AAA_9"/>
</dbReference>
<dbReference type="GO" id="GO:0051959">
    <property type="term" value="F:dynein light intermediate chain binding"/>
    <property type="evidence" value="ECO:0007669"/>
    <property type="project" value="InterPro"/>
</dbReference>
<comment type="caution">
    <text evidence="25">The sequence shown here is derived from an EMBL/GenBank/DDBJ whole genome shotgun (WGS) entry which is preliminary data.</text>
</comment>
<dbReference type="FunFam" id="1.10.8.1220:FF:000001">
    <property type="entry name" value="Dynein axonemal heavy chain 5"/>
    <property type="match status" value="1"/>
</dbReference>
<evidence type="ECO:0000256" key="7">
    <source>
        <dbReference type="ARBA" id="ARBA00022840"/>
    </source>
</evidence>
<keyword evidence="5" id="KW-0677">Repeat</keyword>
<keyword evidence="4" id="KW-0493">Microtubule</keyword>
<dbReference type="InterPro" id="IPR041658">
    <property type="entry name" value="AAA_lid_11"/>
</dbReference>
<feature type="domain" description="Dynein heavy chain ATP-binding dynein motor region" evidence="20">
    <location>
        <begin position="2595"/>
        <end position="2819"/>
    </location>
</feature>
<feature type="coiled-coil region" evidence="14">
    <location>
        <begin position="2449"/>
        <end position="2518"/>
    </location>
</feature>
<dbReference type="Gene3D" id="1.10.472.130">
    <property type="match status" value="1"/>
</dbReference>
<dbReference type="FunFam" id="3.40.50.300:FF:000320">
    <property type="entry name" value="Dynein, axonemal, heavy chain 5"/>
    <property type="match status" value="1"/>
</dbReference>
<dbReference type="Pfam" id="PF17857">
    <property type="entry name" value="AAA_lid_1"/>
    <property type="match status" value="1"/>
</dbReference>
<feature type="domain" description="Dynein heavy chain C-terminal" evidence="24">
    <location>
        <begin position="3375"/>
        <end position="3694"/>
    </location>
</feature>
<evidence type="ECO:0000256" key="9">
    <source>
        <dbReference type="ARBA" id="ARBA00023054"/>
    </source>
</evidence>
<evidence type="ECO:0000259" key="18">
    <source>
        <dbReference type="Pfam" id="PF12777"/>
    </source>
</evidence>
<dbReference type="Gene3D" id="1.20.920.20">
    <property type="match status" value="1"/>
</dbReference>
<dbReference type="InterPro" id="IPR043160">
    <property type="entry name" value="Dynein_C_barrel"/>
</dbReference>
<dbReference type="InterPro" id="IPR042219">
    <property type="entry name" value="AAA_lid_11_sf"/>
</dbReference>
<dbReference type="Gene3D" id="1.10.8.1220">
    <property type="match status" value="1"/>
</dbReference>
<keyword evidence="3" id="KW-0963">Cytoplasm</keyword>
<dbReference type="InterPro" id="IPR027417">
    <property type="entry name" value="P-loop_NTPase"/>
</dbReference>
<dbReference type="Pfam" id="PF12777">
    <property type="entry name" value="MT"/>
    <property type="match status" value="1"/>
</dbReference>
<dbReference type="GO" id="GO:0008569">
    <property type="term" value="F:minus-end-directed microtubule motor activity"/>
    <property type="evidence" value="ECO:0007669"/>
    <property type="project" value="InterPro"/>
</dbReference>
<dbReference type="Gene3D" id="1.10.8.720">
    <property type="entry name" value="Region D6 of dynein motor"/>
    <property type="match status" value="1"/>
</dbReference>
<dbReference type="GO" id="GO:0005858">
    <property type="term" value="C:axonemal dynein complex"/>
    <property type="evidence" value="ECO:0007669"/>
    <property type="project" value="TreeGrafter"/>
</dbReference>
<dbReference type="InterPro" id="IPR035699">
    <property type="entry name" value="AAA_6"/>
</dbReference>
<dbReference type="InterPro" id="IPR043157">
    <property type="entry name" value="Dynein_AAA1S"/>
</dbReference>
<dbReference type="Gene3D" id="3.20.180.20">
    <property type="entry name" value="Dynein heavy chain, N-terminal domain 2"/>
    <property type="match status" value="1"/>
</dbReference>
<feature type="domain" description="Dynein heavy chain AAA module D4" evidence="19">
    <location>
        <begin position="1936"/>
        <end position="2196"/>
    </location>
</feature>
<keyword evidence="9 14" id="KW-0175">Coiled coil</keyword>
<dbReference type="InterPro" id="IPR026983">
    <property type="entry name" value="DHC"/>
</dbReference>
<dbReference type="Pfam" id="PF17852">
    <property type="entry name" value="Dynein_AAA_lid"/>
    <property type="match status" value="1"/>
</dbReference>
<dbReference type="InterPro" id="IPR024743">
    <property type="entry name" value="Dynein_HC_stalk"/>
</dbReference>
<dbReference type="Gene3D" id="1.20.140.100">
    <property type="entry name" value="Dynein heavy chain, N-terminal domain 2"/>
    <property type="match status" value="1"/>
</dbReference>
<evidence type="ECO:0000313" key="26">
    <source>
        <dbReference type="Proteomes" id="UP000224006"/>
    </source>
</evidence>
<dbReference type="FunFam" id="3.20.180.20:FF:000005">
    <property type="entry name" value="Dynein heavy chain, putative"/>
    <property type="match status" value="1"/>
</dbReference>
<dbReference type="RefSeq" id="XP_029216522.1">
    <property type="nucleotide sequence ID" value="XM_029360546.1"/>
</dbReference>
<dbReference type="InterPro" id="IPR042228">
    <property type="entry name" value="Dynein_linker_3"/>
</dbReference>
<dbReference type="EMBL" id="NWUJ01000011">
    <property type="protein sequence ID" value="PFH32513.1"/>
    <property type="molecule type" value="Genomic_DNA"/>
</dbReference>
<dbReference type="Proteomes" id="UP000224006">
    <property type="component" value="Chromosome X"/>
</dbReference>
<dbReference type="Gene3D" id="1.20.1270.280">
    <property type="match status" value="1"/>
</dbReference>
<dbReference type="InterPro" id="IPR024317">
    <property type="entry name" value="Dynein_heavy_chain_D4_dom"/>
</dbReference>
<sequence>MLARSLAAFAATFSVCVFSHEGRSSPFFEVELQLDGKGVRLHPSLEEIQTAINKSALAVLGCSKEVAPWSLATPADDAAPQEEDARGETFRERISRDKEILKVLLLLTGSIQSTRDEVGNYLQRFDEFAWLWSDSRQESYEAFAARNPSLDEFERRLRAFGEVEAKIQAMESKAAIGVLLLNTGGLVAQLIELIRGWNLQFLHELHHQAKQKLESLAEQIRQMAKRLKRHVADIDALRHVMETLSYIREKEADIESEFDPVISMYNLLDRYSPSSVSLIDKEEQDQRLMLRTSWQRLLAEAQTRQDSLMEMQTHYKRELITNINSFKVDVKQFREDFERNGPTAFGVVPREAVERVRRFKEECEMRTRKQEIYFAGEDLFGFSHQSYPELEQTKREIAHLTLLYDLYVQVIDTMKEWKDILWVDAPSHIPLMSERIQFFSTCCKKLPKQLKDCDAYLEFKKEIDDFIEILPLLEELSKKSIMPRHWKQIEKITGKSFNVENEMLRLQTLTDAGLLQFKDDIIDICESADKQLIIEEKLTDIENTWKQTNFDFGTWKTRDYPCVLQGGRVVEIQEALEESQMALNTMNAMRHVAPFKDRVVSMLTTLSDVSDTIDGWTKVQVLWTSLEPVFTGGDIAKQMPAEAKRFHSIDKDWTTIMAKAADTVVVTECCQNELLKQLLPVLHSGLESCQKSLESYLEGKRNKFPRFYFVSNPVLLKILSQGSDAESVQEDFEKLFDAISRVVFDKDDRKKILKIKTVAGSAEEVVTLSTPLKVEGNIEDWLRGLESQMQRSVRRDCKYAAHETGLVYTQMSLRDFCDRYIAQVALLGIQMIWTADCQEALEKLSRERDRTIMNSTNKKLVAMMTDLVSACLSDLGTPLNRTKYETLVTIHVHQRDVFADLWKKVKEHRLKDSSDFDWLKQTRLYWKADSDNALIAIADVEFTYSYEYLGVKERLAITPLTDRCYLTCSQALGMFYGGAPAGPAGTGKTETVKDLGRTLGIFVVVTNCSDQHRYNDMAKIFKGLCQSGLWGCFDEFNRIDLEVLSVVAMQIESITTAKKQGVRAFMFPGEAAPIRLVPATAYFITMNPGYAGRQELPENLKVLFRSVSMMVPDRQIIIKVKLASVGYLDIDSLSKKFKVLYGLCEEQLSKQRHYDFGLRNILSVLRTAGATKRAEPEADEEMLLMRTLRDMNLSKLVADDVPLFLSLLRDIFPKQADPPKKLYREVESAVVATAAKNGLVLSDEFLIKVMQLYETSIVRHGFMLVGPTCSGKSEIASTLTTALTNIGIPTRSVVMNPKAITAQQMYGVKDALTEEWTPGVFAWMWAKYNNRALKFNTWITCDGPVDAIWIENLNTVLDDNKILTLANNDRIPMTENTRIVFEVENLNNASPATVSRAGIIYVSATDLGWKPLVLSWLNTRSKTIPNGSEEKAILTSLFEKYLFAPNTLEFALREVRHVMPVSAAILTVQILNLLSALLRPFDAANEVLAVEHYARLLTYALAWGMGGLLEPEDRAKFDRFLKTSCGVPDPCEGDATLFEYYVDSKTKAFVPWTAGDWTPPAGALTFASILVPTTDSRRAEHLISSLLSLPASRNPPSFQAALLVGGPGTAKTSTALMFLSKFQLSEKLWKRINLSSATTPERFQQTVEAELERKTGKTYSPPGGKPMTFFLDDLSMPFVNSWGDQITLELARQLIEQGGVYFLEKDKRGDFKAMVGLQYLGAMNHPGGGRNDIPNRLKSKFFSFNMILPSLTSVDNIYGAMLRARFTPKAASVKIADLSTRLTKATIDLWLDVKKTLLPTPSRFHYIFNMRDLSRVFQGILACSLEVLTSEARLVGLWKHECIRVFADKLARESDKAFVHETAHRVCATHFGEDLAKAVENTPWFVDFLRDGVEDESGEVLPAPKVYEPAPSLDAVRAKANFYLDNFNEENPSKQMNLVLFDAAVKHLMTISRIIQLPRGSAMLVGVGGSGKQSLARLAAHIAGHFTFQITLTKGYNDNALFDDLRGLYVSAGQKNQPTTFILTDLEIKSESFLEYMNSLLSTGEVAGLFAKDERDNMVAERRADFLKERPDQEETLVNLYNFFLDRVRDNLHVVLCFSPLSPKFAERAQKFPALFSTAIDWFLPWPEDALVAVSSRFLKDFEIDASPEKKKLLYFVMGRIHTDVGRMCEEYFLRMRRHVYVTPKSYLSFIGLYKQVYAEKFEEVNNLERSVNVGLLKLNQAAQDIKQMKVKLKDEEKRLRESEEQTNQLLVKVESESAKAQKKSKQVSDFRDECLANKERIEVEQEQANQDLQAALPYLQEAENAVKSITAKDIVELKTMKTPSDIIRLVFDGVMILLQNKLVEVRPEPKVINKKTVDFIHDSFDETAKAVMADVRFLSILFEFSKNEKDNINDETCELLLPYLELENFNPAVAKKASNAAEGRCKWVGAMVMYHEAAKIVKPKVDYLKIQTARVEVALRQLAEAEEELAQAQAILREINSQFEAAVRSKTELEQRAQATKRKMDQANKLINGLAGEKARWAEDSNTFADRRKKLVGDVTLAAAFVSYCGPFNSEYRVKLRTECFGATCKRQGVPASDDVNIVELLVDQGTIGEWNLQGLPADELSIQNGILVTRSTRYALMIDPQGQALNWIKKREEKRMEGTKQCITTLANTRLKDQLEFCLQEGRPLLIEGVADDVNPLLEPVLEKQILRKGKKLYVSLSDQLVEFNPEFTLYMTTKLANPHFSPELSAKCTVIDFTVTQEGLEQQLLGRVLSMEQRSLEESLNLLMEELTANTKALQALDSQLLARLSNSQSNLLDDTELIEVLGNTKAKAKEVEKKLKDAQEKKAEINEKREQYRPVATRGSVLYFCTVEMSVVCWMYNSSLVQFLEQFDLSIYRSEKTQPTHKRVEKIVDYLTYQVYRYVNRGLFERHKMSFLMMLTLKILLTSGDLTPADISLLLSAGAGLDEKAERPCPFKWLGQDSKPWLNILRLSRHGFGRDQIQFFCELPEVLSKNEAQWKKFLEDNEPEKLSVPDYEDRIKTQKPLGAFIRLCLLRALREDRTVVAAARCIEALLDPRYTEPVTDSMESIWQESQSRFPVLFLLSPGTDPTAVIDELAKKKKKFPTDKVSMGEGQEIVAREKIKNGFLSGGWVVLQNCHLGLNFMAEIEELLKVQDVAKDFRLWITCESHNRFPIGLLHMSIKVTNEPPIGLKAGLHRTFTTMVTQETLDKVDHEKWRNIVFATAFLHSVVQERRKFGALGWCVPYEFNYSDLEASLFVIEKHLASTVLVGQPLSWATLCYMVAEVQYGGRITDDLDRELFNTYTSKWFNDDLFKHNFSFNGNTASQHDFAYRIPDCLEISAFRDYINTLPAVDQPSVFGLHVNADLTFRLQESSYMLRTIQETQPKDSGSGGGKSREEAVKEKCQEILSKMPPDFVEEKYREQISKLSSPPGLLTKGLQVPLNIFLFQEVQRMQRIIALSRTNLTAVIDAIDGLIIMTPDLQDDVNFIFDMCVPKKWLRDPSGAEISWISPTLGKWFSGMQQRVEQLVSWLQNGRPKSFWLSGFFNPEGFLTGVMQEVTRQHKKDQWGLDDVVLHTEVKGYDYDKVKEIPDEGVNIHGLYIEGSRWNWHEGKLDESLPKVMIDRMPILYVTAVTSKDKKTRTADFGQFEPYDCPVYKYPRRTDNYLVFRVNLRTEVQPSHWKLRGTALLCSTE</sequence>
<dbReference type="InterPro" id="IPR041466">
    <property type="entry name" value="Dynein_AAA5_ext"/>
</dbReference>
<evidence type="ECO:0000259" key="21">
    <source>
        <dbReference type="Pfam" id="PF17852"/>
    </source>
</evidence>
<evidence type="ECO:0000256" key="8">
    <source>
        <dbReference type="ARBA" id="ARBA00023017"/>
    </source>
</evidence>
<dbReference type="FunFam" id="1.10.8.710:FF:000003">
    <property type="entry name" value="Dynein axonemal heavy chain 5"/>
    <property type="match status" value="1"/>
</dbReference>
<dbReference type="FunFam" id="1.10.287.2620:FF:000001">
    <property type="entry name" value="Cytoplasmic dynein heavy chain 1"/>
    <property type="match status" value="1"/>
</dbReference>
<dbReference type="GO" id="GO:0007018">
    <property type="term" value="P:microtubule-based movement"/>
    <property type="evidence" value="ECO:0007669"/>
    <property type="project" value="InterPro"/>
</dbReference>
<evidence type="ECO:0000256" key="6">
    <source>
        <dbReference type="ARBA" id="ARBA00022741"/>
    </source>
</evidence>
<dbReference type="Gene3D" id="1.10.8.710">
    <property type="match status" value="1"/>
</dbReference>
<dbReference type="InterPro" id="IPR041228">
    <property type="entry name" value="Dynein_C"/>
</dbReference>
<feature type="domain" description="Dynein heavy chain linker" evidence="16">
    <location>
        <begin position="390"/>
        <end position="798"/>
    </location>
</feature>
<dbReference type="Pfam" id="PF12780">
    <property type="entry name" value="AAA_8"/>
    <property type="match status" value="1"/>
</dbReference>
<dbReference type="Gene3D" id="1.10.287.2620">
    <property type="match status" value="1"/>
</dbReference>
<evidence type="ECO:0000259" key="17">
    <source>
        <dbReference type="Pfam" id="PF12774"/>
    </source>
</evidence>
<evidence type="ECO:0000256" key="5">
    <source>
        <dbReference type="ARBA" id="ARBA00022737"/>
    </source>
</evidence>
<dbReference type="KEGG" id="bbes:BESB_018310"/>
<evidence type="ECO:0000256" key="3">
    <source>
        <dbReference type="ARBA" id="ARBA00022490"/>
    </source>
</evidence>
<reference evidence="25 26" key="1">
    <citation type="submission" date="2017-09" db="EMBL/GenBank/DDBJ databases">
        <title>Genome sequencing of Besnoitia besnoiti strain Bb-Ger1.</title>
        <authorList>
            <person name="Schares G."/>
            <person name="Venepally P."/>
            <person name="Lorenzi H.A."/>
        </authorList>
    </citation>
    <scope>NUCLEOTIDE SEQUENCE [LARGE SCALE GENOMIC DNA]</scope>
    <source>
        <strain evidence="25 26">Bb-Ger1</strain>
    </source>
</reference>
<feature type="coiled-coil region" evidence="14">
    <location>
        <begin position="2809"/>
        <end position="2839"/>
    </location>
</feature>
<feature type="domain" description="Dynein heavy chain 3 AAA+ lid" evidence="22">
    <location>
        <begin position="1785"/>
        <end position="1880"/>
    </location>
</feature>
<name>A0A2A9MA05_BESBE</name>
<dbReference type="Pfam" id="PF03028">
    <property type="entry name" value="Dynein_heavy"/>
    <property type="match status" value="1"/>
</dbReference>
<comment type="subcellular location">
    <subcellularLocation>
        <location evidence="1">Cytoplasm</location>
        <location evidence="1">Cytoskeleton</location>
        <location evidence="1">Cilium axoneme</location>
    </subcellularLocation>
</comment>
<feature type="domain" description="Dynein heavy chain coiled coil stalk" evidence="18">
    <location>
        <begin position="2213"/>
        <end position="2561"/>
    </location>
</feature>
<keyword evidence="6" id="KW-0547">Nucleotide-binding</keyword>
<keyword evidence="12" id="KW-0206">Cytoskeleton</keyword>
<dbReference type="Gene3D" id="1.20.58.1120">
    <property type="match status" value="1"/>
</dbReference>
<dbReference type="InterPro" id="IPR004273">
    <property type="entry name" value="Dynein_heavy_D6_P-loop"/>
</dbReference>
<dbReference type="Gene3D" id="3.40.50.300">
    <property type="entry name" value="P-loop containing nucleotide triphosphate hydrolases"/>
    <property type="match status" value="5"/>
</dbReference>
<keyword evidence="7" id="KW-0067">ATP-binding</keyword>
<evidence type="ECO:0000256" key="14">
    <source>
        <dbReference type="SAM" id="Coils"/>
    </source>
</evidence>
<dbReference type="Pfam" id="PF12775">
    <property type="entry name" value="AAA_7"/>
    <property type="match status" value="1"/>
</dbReference>